<sequence length="326" mass="36180">MVAIHQQEQHEEEEDVRYIAGIDEAGRGPVLGSMVYGIAWCKKSFVPSLKTKGFADSKQLTPDKRRELMDFMEKVRGPNGVDYASDALSARDIGARMLDSTRSSLNEIAFESTCRIIEEMLQKLAKMGDDDVDVHAEKSKEGGSASEAMAMIDTVYVDTLGDPRRHKDRLSGKFPGLSFVVESKADVKYPVVSAASIVAKVERDEELESLASSVVGSGYPGDERTKSWLLSQVDPIFGFKTHLVRFSWQTSKTILEESKAVEVSWDCEDEDNDSGQQKLWSTYSSNKKSQQVGGKAKKKRSAGVESSGIGRHSFFRSRKLQKIDAF</sequence>
<dbReference type="Proteomes" id="UP000316726">
    <property type="component" value="Chromosome 20"/>
</dbReference>
<feature type="binding site" evidence="8">
    <location>
        <position position="158"/>
    </location>
    <ligand>
        <name>a divalent metal cation</name>
        <dbReference type="ChEBI" id="CHEBI:60240"/>
    </ligand>
</feature>
<organism evidence="12 13">
    <name type="scientific">Chloropicon primus</name>
    <dbReference type="NCBI Taxonomy" id="1764295"/>
    <lineage>
        <taxon>Eukaryota</taxon>
        <taxon>Viridiplantae</taxon>
        <taxon>Chlorophyta</taxon>
        <taxon>Chloropicophyceae</taxon>
        <taxon>Chloropicales</taxon>
        <taxon>Chloropicaceae</taxon>
        <taxon>Chloropicon</taxon>
    </lineage>
</organism>
<dbReference type="CDD" id="cd07181">
    <property type="entry name" value="RNase_HII_eukaryota_like"/>
    <property type="match status" value="1"/>
</dbReference>
<comment type="cofactor">
    <cofactor evidence="2">
        <name>Mg(2+)</name>
        <dbReference type="ChEBI" id="CHEBI:18420"/>
    </cofactor>
</comment>
<feature type="compositionally biased region" description="Polar residues" evidence="10">
    <location>
        <begin position="274"/>
        <end position="292"/>
    </location>
</feature>
<evidence type="ECO:0000256" key="7">
    <source>
        <dbReference type="ARBA" id="ARBA00022801"/>
    </source>
</evidence>
<dbReference type="OrthoDB" id="7462577at2759"/>
<evidence type="ECO:0000256" key="5">
    <source>
        <dbReference type="ARBA" id="ARBA00022723"/>
    </source>
</evidence>
<evidence type="ECO:0000256" key="4">
    <source>
        <dbReference type="ARBA" id="ARBA00022722"/>
    </source>
</evidence>
<dbReference type="FunFam" id="1.10.10.460:FF:000001">
    <property type="entry name" value="Ribonuclease"/>
    <property type="match status" value="1"/>
</dbReference>
<feature type="region of interest" description="Disordered" evidence="10">
    <location>
        <begin position="266"/>
        <end position="310"/>
    </location>
</feature>
<dbReference type="InterPro" id="IPR012337">
    <property type="entry name" value="RNaseH-like_sf"/>
</dbReference>
<dbReference type="InterPro" id="IPR024567">
    <property type="entry name" value="RNase_HII/HIII_dom"/>
</dbReference>
<comment type="similarity">
    <text evidence="3">Belongs to the RNase HII family. Eukaryotic subfamily.</text>
</comment>
<keyword evidence="6 8" id="KW-0255">Endonuclease</keyword>
<dbReference type="PANTHER" id="PTHR10954:SF7">
    <property type="entry name" value="RIBONUCLEASE H2 SUBUNIT A"/>
    <property type="match status" value="1"/>
</dbReference>
<dbReference type="SUPFAM" id="SSF53098">
    <property type="entry name" value="Ribonuclease H-like"/>
    <property type="match status" value="1"/>
</dbReference>
<dbReference type="PROSITE" id="PS51975">
    <property type="entry name" value="RNASE_H_2"/>
    <property type="match status" value="1"/>
</dbReference>
<dbReference type="Gene3D" id="3.30.420.10">
    <property type="entry name" value="Ribonuclease H-like superfamily/Ribonuclease H"/>
    <property type="match status" value="1"/>
</dbReference>
<dbReference type="InterPro" id="IPR036397">
    <property type="entry name" value="RNaseH_sf"/>
</dbReference>
<name>A0A5B8MYT9_9CHLO</name>
<evidence type="ECO:0000256" key="8">
    <source>
        <dbReference type="PROSITE-ProRule" id="PRU01319"/>
    </source>
</evidence>
<keyword evidence="13" id="KW-1185">Reference proteome</keyword>
<evidence type="ECO:0000259" key="11">
    <source>
        <dbReference type="PROSITE" id="PS51975"/>
    </source>
</evidence>
<dbReference type="PANTHER" id="PTHR10954">
    <property type="entry name" value="RIBONUCLEASE H2 SUBUNIT A"/>
    <property type="match status" value="1"/>
</dbReference>
<dbReference type="InterPro" id="IPR023160">
    <property type="entry name" value="RNase_HII_hlx-loop-hlx_cap_dom"/>
</dbReference>
<keyword evidence="7 8" id="KW-0378">Hydrolase</keyword>
<dbReference type="InterPro" id="IPR001352">
    <property type="entry name" value="RNase_HII/HIII"/>
</dbReference>
<reference evidence="12 13" key="1">
    <citation type="submission" date="2018-07" db="EMBL/GenBank/DDBJ databases">
        <title>The complete nuclear genome of the prasinophyte Chloropicon primus (CCMP1205).</title>
        <authorList>
            <person name="Pombert J.-F."/>
            <person name="Otis C."/>
            <person name="Turmel M."/>
            <person name="Lemieux C."/>
        </authorList>
    </citation>
    <scope>NUCLEOTIDE SEQUENCE [LARGE SCALE GENOMIC DNA]</scope>
    <source>
        <strain evidence="12 13">CCMP1205</strain>
    </source>
</reference>
<dbReference type="GO" id="GO:0003723">
    <property type="term" value="F:RNA binding"/>
    <property type="evidence" value="ECO:0007669"/>
    <property type="project" value="UniProtKB-UniRule"/>
</dbReference>
<dbReference type="Pfam" id="PF01351">
    <property type="entry name" value="RNase_HII"/>
    <property type="match status" value="1"/>
</dbReference>
<comment type="cofactor">
    <cofactor evidence="8">
        <name>Mn(2+)</name>
        <dbReference type="ChEBI" id="CHEBI:29035"/>
    </cofactor>
    <cofactor evidence="8">
        <name>Mg(2+)</name>
        <dbReference type="ChEBI" id="CHEBI:18420"/>
    </cofactor>
    <text evidence="8">Manganese or magnesium. Binds 1 divalent metal ion per monomer in the absence of substrate. May bind a second metal ion after substrate binding.</text>
</comment>
<dbReference type="GO" id="GO:0004523">
    <property type="term" value="F:RNA-DNA hybrid ribonuclease activity"/>
    <property type="evidence" value="ECO:0007669"/>
    <property type="project" value="UniProtKB-UniRule"/>
</dbReference>
<dbReference type="AlphaFoldDB" id="A0A5B8MYT9"/>
<evidence type="ECO:0000256" key="10">
    <source>
        <dbReference type="SAM" id="MobiDB-lite"/>
    </source>
</evidence>
<evidence type="ECO:0000256" key="6">
    <source>
        <dbReference type="ARBA" id="ARBA00022759"/>
    </source>
</evidence>
<proteinExistence type="inferred from homology"/>
<dbReference type="STRING" id="1764295.A0A5B8MYT9"/>
<dbReference type="GO" id="GO:0006298">
    <property type="term" value="P:mismatch repair"/>
    <property type="evidence" value="ECO:0007669"/>
    <property type="project" value="TreeGrafter"/>
</dbReference>
<comment type="function">
    <text evidence="9">Endonuclease that specifically degrades the RNA of RNA-DNA hybrids.</text>
</comment>
<evidence type="ECO:0000256" key="2">
    <source>
        <dbReference type="ARBA" id="ARBA00001946"/>
    </source>
</evidence>
<feature type="binding site" evidence="8">
    <location>
        <position position="24"/>
    </location>
    <ligand>
        <name>a divalent metal cation</name>
        <dbReference type="ChEBI" id="CHEBI:60240"/>
    </ligand>
</feature>
<dbReference type="Gene3D" id="1.10.10.460">
    <property type="entry name" value="Ribonuclease hii. Domain 2"/>
    <property type="match status" value="1"/>
</dbReference>
<dbReference type="GO" id="GO:0043137">
    <property type="term" value="P:DNA replication, removal of RNA primer"/>
    <property type="evidence" value="ECO:0007669"/>
    <property type="project" value="TreeGrafter"/>
</dbReference>
<dbReference type="NCBIfam" id="TIGR00729">
    <property type="entry name" value="ribonuclease HII"/>
    <property type="match status" value="1"/>
</dbReference>
<keyword evidence="4 8" id="KW-0540">Nuclease</keyword>
<evidence type="ECO:0000313" key="12">
    <source>
        <dbReference type="EMBL" id="QDZ26008.1"/>
    </source>
</evidence>
<feature type="domain" description="RNase H type-2" evidence="11">
    <location>
        <begin position="17"/>
        <end position="260"/>
    </location>
</feature>
<evidence type="ECO:0000313" key="13">
    <source>
        <dbReference type="Proteomes" id="UP000316726"/>
    </source>
</evidence>
<dbReference type="GO" id="GO:0046872">
    <property type="term" value="F:metal ion binding"/>
    <property type="evidence" value="ECO:0007669"/>
    <property type="project" value="UniProtKB-KW"/>
</dbReference>
<feature type="binding site" evidence="8">
    <location>
        <position position="23"/>
    </location>
    <ligand>
        <name>a divalent metal cation</name>
        <dbReference type="ChEBI" id="CHEBI:60240"/>
    </ligand>
</feature>
<evidence type="ECO:0000256" key="3">
    <source>
        <dbReference type="ARBA" id="ARBA00007058"/>
    </source>
</evidence>
<dbReference type="EMBL" id="CP031053">
    <property type="protein sequence ID" value="QDZ26008.1"/>
    <property type="molecule type" value="Genomic_DNA"/>
</dbReference>
<dbReference type="EC" id="3.1.26.4" evidence="9"/>
<keyword evidence="5 8" id="KW-0479">Metal-binding</keyword>
<gene>
    <name evidence="12" type="ORF">A3770_20p85260</name>
</gene>
<dbReference type="InterPro" id="IPR004649">
    <property type="entry name" value="RNase_H2_suA"/>
</dbReference>
<evidence type="ECO:0000256" key="9">
    <source>
        <dbReference type="RuleBase" id="RU003515"/>
    </source>
</evidence>
<protein>
    <recommendedName>
        <fullName evidence="9">Ribonuclease</fullName>
        <ecNumber evidence="9">3.1.26.4</ecNumber>
    </recommendedName>
</protein>
<evidence type="ECO:0000256" key="1">
    <source>
        <dbReference type="ARBA" id="ARBA00000077"/>
    </source>
</evidence>
<dbReference type="GO" id="GO:0032299">
    <property type="term" value="C:ribonuclease H2 complex"/>
    <property type="evidence" value="ECO:0007669"/>
    <property type="project" value="TreeGrafter"/>
</dbReference>
<comment type="catalytic activity">
    <reaction evidence="1 8 9">
        <text>Endonucleolytic cleavage to 5'-phosphomonoester.</text>
        <dbReference type="EC" id="3.1.26.4"/>
    </reaction>
</comment>
<accession>A0A5B8MYT9</accession>